<dbReference type="Pfam" id="PF13374">
    <property type="entry name" value="TPR_10"/>
    <property type="match status" value="2"/>
</dbReference>
<keyword evidence="6" id="KW-1185">Reference proteome</keyword>
<dbReference type="Proteomes" id="UP000503336">
    <property type="component" value="Chromosome"/>
</dbReference>
<dbReference type="SUPFAM" id="SSF52540">
    <property type="entry name" value="P-loop containing nucleoside triphosphate hydrolases"/>
    <property type="match status" value="1"/>
</dbReference>
<organism evidence="5 6">
    <name type="scientific">Pikeienuella piscinae</name>
    <dbReference type="NCBI Taxonomy" id="2748098"/>
    <lineage>
        <taxon>Bacteria</taxon>
        <taxon>Pseudomonadati</taxon>
        <taxon>Pseudomonadota</taxon>
        <taxon>Alphaproteobacteria</taxon>
        <taxon>Rhodobacterales</taxon>
        <taxon>Paracoccaceae</taxon>
        <taxon>Pikeienuella</taxon>
    </lineage>
</organism>
<accession>A0A7L5BUL5</accession>
<evidence type="ECO:0000256" key="1">
    <source>
        <dbReference type="ARBA" id="ARBA00022737"/>
    </source>
</evidence>
<dbReference type="PRINTS" id="PR00364">
    <property type="entry name" value="DISEASERSIST"/>
</dbReference>
<sequence>MEQLPQLTDWGLWANIVTVLVFVGGVLGWLYKTGRWIFRKPEPPAPPPPPEPPIRIGVPTGRPVLGRDADVAEIRAALLADHGEGVALVNSGAVLAGQGGIGKSTLARHYAKTHEADYHGILWTLAETRQEAITGLCGLSNALGLPTPDQPEIQHAHAVVAKIARSGKNWLIVFDNVETRADIDDLIPEGAHVIVTTRQGQGWDGFSTRQTDILGFDAPDAPAVRVLMDAAGRDEGAEDARALAEDLGGLPLALVVMGAFLRDAEMSFSEGRGALDAILDRAPQNAGYPNSVLGAVRLSYERLGPDARIVAQLCAFWAAEGLGPMLLLEAPAGQNWEAFLDLIPDEAQALAQDAPGVRAAFDELAARSLLTGAGETREMHRMTAAALRGLDEGAMASTAVALLAAVYPGGDRNPSHSPQWPLCARLTPHVQALLAGGAAPEVAAWDYLLNQAGIYLDQIADYQGRLPMARESLRIKRARLAEDHRNIAVAHANLGVAFQRLGRFNEAEAELTRAVALHEAHRPGSADLASAHDLLGLLLLEIAGKGAPERLPEAARRHQQALALRRELFGRRSAPVALALNNLGGVRSAQGRGRAAARLYGAALAIWRAVLPASDARLAHGALNSGAMWLMGGAAEKAEPLLREALEIREAAFAAQPQHPDRRDAADWLIACLLTRARAGVNRGAKEAEAKRLCAQYGFDFKKRQSNALQYPTAPKIGVAARINTLNKAITITYTA</sequence>
<evidence type="ECO:0000256" key="3">
    <source>
        <dbReference type="PROSITE-ProRule" id="PRU00339"/>
    </source>
</evidence>
<gene>
    <name evidence="5" type="ORF">G5B40_04145</name>
</gene>
<keyword evidence="4" id="KW-0812">Transmembrane</keyword>
<dbReference type="SMART" id="SM00028">
    <property type="entry name" value="TPR"/>
    <property type="match status" value="2"/>
</dbReference>
<keyword evidence="4" id="KW-0472">Membrane</keyword>
<dbReference type="PANTHER" id="PTHR45641">
    <property type="entry name" value="TETRATRICOPEPTIDE REPEAT PROTEIN (AFU_ORTHOLOGUE AFUA_6G03870)"/>
    <property type="match status" value="1"/>
</dbReference>
<feature type="repeat" description="TPR" evidence="3">
    <location>
        <begin position="488"/>
        <end position="521"/>
    </location>
</feature>
<dbReference type="InterPro" id="IPR011990">
    <property type="entry name" value="TPR-like_helical_dom_sf"/>
</dbReference>
<keyword evidence="4" id="KW-1133">Transmembrane helix</keyword>
<feature type="transmembrane region" description="Helical" evidence="4">
    <location>
        <begin position="12"/>
        <end position="31"/>
    </location>
</feature>
<dbReference type="SUPFAM" id="SSF48452">
    <property type="entry name" value="TPR-like"/>
    <property type="match status" value="1"/>
</dbReference>
<dbReference type="AlphaFoldDB" id="A0A7L5BUL5"/>
<evidence type="ECO:0000313" key="5">
    <source>
        <dbReference type="EMBL" id="QIE54703.1"/>
    </source>
</evidence>
<name>A0A7L5BUL5_9RHOB</name>
<dbReference type="PROSITE" id="PS50005">
    <property type="entry name" value="TPR"/>
    <property type="match status" value="1"/>
</dbReference>
<evidence type="ECO:0000256" key="4">
    <source>
        <dbReference type="SAM" id="Phobius"/>
    </source>
</evidence>
<keyword evidence="1" id="KW-0677">Repeat</keyword>
<dbReference type="GO" id="GO:0043531">
    <property type="term" value="F:ADP binding"/>
    <property type="evidence" value="ECO:0007669"/>
    <property type="project" value="InterPro"/>
</dbReference>
<proteinExistence type="predicted"/>
<dbReference type="EMBL" id="CP049056">
    <property type="protein sequence ID" value="QIE54703.1"/>
    <property type="molecule type" value="Genomic_DNA"/>
</dbReference>
<dbReference type="RefSeq" id="WP_165095387.1">
    <property type="nucleotide sequence ID" value="NZ_CP049056.1"/>
</dbReference>
<reference evidence="5 6" key="1">
    <citation type="submission" date="2020-02" db="EMBL/GenBank/DDBJ databases">
        <title>complete genome sequence of Rhodobacteraceae bacterium.</title>
        <authorList>
            <person name="Park J."/>
            <person name="Kim Y.-S."/>
            <person name="Kim K.-H."/>
        </authorList>
    </citation>
    <scope>NUCLEOTIDE SEQUENCE [LARGE SCALE GENOMIC DNA]</scope>
    <source>
        <strain evidence="5 6">RR4-56</strain>
    </source>
</reference>
<evidence type="ECO:0000313" key="6">
    <source>
        <dbReference type="Proteomes" id="UP000503336"/>
    </source>
</evidence>
<dbReference type="KEGG" id="hdh:G5B40_04145"/>
<dbReference type="InterPro" id="IPR019734">
    <property type="entry name" value="TPR_rpt"/>
</dbReference>
<protein>
    <submittedName>
        <fullName evidence="5">Tetratricopeptide repeat protein</fullName>
    </submittedName>
</protein>
<dbReference type="InterPro" id="IPR027417">
    <property type="entry name" value="P-loop_NTPase"/>
</dbReference>
<dbReference type="Gene3D" id="1.25.40.10">
    <property type="entry name" value="Tetratricopeptide repeat domain"/>
    <property type="match status" value="2"/>
</dbReference>
<dbReference type="Gene3D" id="3.40.50.300">
    <property type="entry name" value="P-loop containing nucleotide triphosphate hydrolases"/>
    <property type="match status" value="1"/>
</dbReference>
<evidence type="ECO:0000256" key="2">
    <source>
        <dbReference type="ARBA" id="ARBA00022803"/>
    </source>
</evidence>
<keyword evidence="2 3" id="KW-0802">TPR repeat</keyword>